<keyword evidence="1" id="KW-1133">Transmembrane helix</keyword>
<dbReference type="RefSeq" id="XP_046120299.1">
    <property type="nucleotide sequence ID" value="XM_046266351.1"/>
</dbReference>
<keyword evidence="1" id="KW-0812">Transmembrane</keyword>
<evidence type="ECO:0000313" key="2">
    <source>
        <dbReference type="EMBL" id="KAG9256375.1"/>
    </source>
</evidence>
<evidence type="ECO:0000256" key="1">
    <source>
        <dbReference type="SAM" id="Phobius"/>
    </source>
</evidence>
<evidence type="ECO:0000313" key="3">
    <source>
        <dbReference type="Proteomes" id="UP000887229"/>
    </source>
</evidence>
<sequence length="623" mass="68556">MADEPSATDIASTIGTWLGVGLALFALIGIVGPVLAIDSLTRRVGDSFGYVSRGVWAGGQRRLLRQIRAPLLYKEPDLRDAKFALEPFEFEAVPTRGTPSRIKIRSQADGVPSAKTSSGWVQFGSVIEGYNVPMSTGDSLVIRDEEALLPVNTSWLQLTGLLGRYGPWQDKGRLPLQVSHGITSNQAKIDSKFIRESSRGSDRHHVNPKDHVFFSRHELDRIGHLGKDKYRVDDVQDIPISPEAASSQQPRTPVFDYLPRPAEPRAVHFDDSDDESISVDPEHVPRRRLRPTETSAAKYITPRLRDANATNSVDPDRPRGFCLDEWNEREADLSELAGVVHADVPDLQVLSLQEISLSTEDVRDINNADGGTYHERQSEWVRLEEAYDGRRHLRREDAQFIGLALLDLELSPHGYLMSGEPSACRALICQAASSSLPQLLARIMGSIDALGLEEAVKDPLKTASRSFYDLTQLIRSTRKYYSALHALNLALQDATPTSSTKETTALTSIGCVMLTSPEFRSLIAQSARLLSEGLDGSVVVDLGHGAIEMPTVMNFVAKFPIDTDRLFPDAASDMLSGTVTIRLARALLACLRAALRSAMFDTALDSVPLFEAVRRLDEVVLLG</sequence>
<proteinExistence type="predicted"/>
<dbReference type="OrthoDB" id="2963168at2759"/>
<comment type="caution">
    <text evidence="2">The sequence shown here is derived from an EMBL/GenBank/DDBJ whole genome shotgun (WGS) entry which is preliminary data.</text>
</comment>
<dbReference type="AlphaFoldDB" id="A0A9P7ZQK2"/>
<keyword evidence="3" id="KW-1185">Reference proteome</keyword>
<organism evidence="2 3">
    <name type="scientific">Emericellopsis atlantica</name>
    <dbReference type="NCBI Taxonomy" id="2614577"/>
    <lineage>
        <taxon>Eukaryota</taxon>
        <taxon>Fungi</taxon>
        <taxon>Dikarya</taxon>
        <taxon>Ascomycota</taxon>
        <taxon>Pezizomycotina</taxon>
        <taxon>Sordariomycetes</taxon>
        <taxon>Hypocreomycetidae</taxon>
        <taxon>Hypocreales</taxon>
        <taxon>Bionectriaceae</taxon>
        <taxon>Emericellopsis</taxon>
    </lineage>
</organism>
<protein>
    <submittedName>
        <fullName evidence="2">Uncharacterized protein</fullName>
    </submittedName>
</protein>
<dbReference type="Proteomes" id="UP000887229">
    <property type="component" value="Unassembled WGS sequence"/>
</dbReference>
<dbReference type="EMBL" id="MU251248">
    <property type="protein sequence ID" value="KAG9256375.1"/>
    <property type="molecule type" value="Genomic_DNA"/>
</dbReference>
<name>A0A9P7ZQK2_9HYPO</name>
<feature type="transmembrane region" description="Helical" evidence="1">
    <location>
        <begin position="14"/>
        <end position="37"/>
    </location>
</feature>
<accession>A0A9P7ZQK2</accession>
<reference evidence="2" key="1">
    <citation type="journal article" date="2021" name="IMA Fungus">
        <title>Genomic characterization of three marine fungi, including Emericellopsis atlantica sp. nov. with signatures of a generalist lifestyle and marine biomass degradation.</title>
        <authorList>
            <person name="Hagestad O.C."/>
            <person name="Hou L."/>
            <person name="Andersen J.H."/>
            <person name="Hansen E.H."/>
            <person name="Altermark B."/>
            <person name="Li C."/>
            <person name="Kuhnert E."/>
            <person name="Cox R.J."/>
            <person name="Crous P.W."/>
            <person name="Spatafora J.W."/>
            <person name="Lail K."/>
            <person name="Amirebrahimi M."/>
            <person name="Lipzen A."/>
            <person name="Pangilinan J."/>
            <person name="Andreopoulos W."/>
            <person name="Hayes R.D."/>
            <person name="Ng V."/>
            <person name="Grigoriev I.V."/>
            <person name="Jackson S.A."/>
            <person name="Sutton T.D.S."/>
            <person name="Dobson A.D.W."/>
            <person name="Rama T."/>
        </authorList>
    </citation>
    <scope>NUCLEOTIDE SEQUENCE</scope>
    <source>
        <strain evidence="2">TS7</strain>
    </source>
</reference>
<gene>
    <name evidence="2" type="ORF">F5Z01DRAFT_698303</name>
</gene>
<keyword evidence="1" id="KW-0472">Membrane</keyword>
<dbReference type="GeneID" id="70297254"/>